<gene>
    <name evidence="2" type="ORF">CA12_35120</name>
</gene>
<reference evidence="2 3" key="1">
    <citation type="submission" date="2019-02" db="EMBL/GenBank/DDBJ databases">
        <title>Deep-cultivation of Planctomycetes and their phenomic and genomic characterization uncovers novel biology.</title>
        <authorList>
            <person name="Wiegand S."/>
            <person name="Jogler M."/>
            <person name="Boedeker C."/>
            <person name="Pinto D."/>
            <person name="Vollmers J."/>
            <person name="Rivas-Marin E."/>
            <person name="Kohn T."/>
            <person name="Peeters S.H."/>
            <person name="Heuer A."/>
            <person name="Rast P."/>
            <person name="Oberbeckmann S."/>
            <person name="Bunk B."/>
            <person name="Jeske O."/>
            <person name="Meyerdierks A."/>
            <person name="Storesund J.E."/>
            <person name="Kallscheuer N."/>
            <person name="Luecker S."/>
            <person name="Lage O.M."/>
            <person name="Pohl T."/>
            <person name="Merkel B.J."/>
            <person name="Hornburger P."/>
            <person name="Mueller R.-W."/>
            <person name="Bruemmer F."/>
            <person name="Labrenz M."/>
            <person name="Spormann A.M."/>
            <person name="Op den Camp H."/>
            <person name="Overmann J."/>
            <person name="Amann R."/>
            <person name="Jetten M.S.M."/>
            <person name="Mascher T."/>
            <person name="Medema M.H."/>
            <person name="Devos D.P."/>
            <person name="Kaster A.-K."/>
            <person name="Ovreas L."/>
            <person name="Rohde M."/>
            <person name="Galperin M.Y."/>
            <person name="Jogler C."/>
        </authorList>
    </citation>
    <scope>NUCLEOTIDE SEQUENCE [LARGE SCALE GENOMIC DNA]</scope>
    <source>
        <strain evidence="2 3">CA12</strain>
    </source>
</reference>
<keyword evidence="3" id="KW-1185">Reference proteome</keyword>
<dbReference type="Proteomes" id="UP000318741">
    <property type="component" value="Chromosome"/>
</dbReference>
<dbReference type="EMBL" id="CP036265">
    <property type="protein sequence ID" value="QDT17391.1"/>
    <property type="molecule type" value="Genomic_DNA"/>
</dbReference>
<accession>A0A517PDI5</accession>
<feature type="region of interest" description="Disordered" evidence="1">
    <location>
        <begin position="1"/>
        <end position="41"/>
    </location>
</feature>
<proteinExistence type="predicted"/>
<evidence type="ECO:0000313" key="3">
    <source>
        <dbReference type="Proteomes" id="UP000318741"/>
    </source>
</evidence>
<organism evidence="2 3">
    <name type="scientific">Alienimonas californiensis</name>
    <dbReference type="NCBI Taxonomy" id="2527989"/>
    <lineage>
        <taxon>Bacteria</taxon>
        <taxon>Pseudomonadati</taxon>
        <taxon>Planctomycetota</taxon>
        <taxon>Planctomycetia</taxon>
        <taxon>Planctomycetales</taxon>
        <taxon>Planctomycetaceae</taxon>
        <taxon>Alienimonas</taxon>
    </lineage>
</organism>
<dbReference type="KEGG" id="acaf:CA12_35120"/>
<name>A0A517PDI5_9PLAN</name>
<evidence type="ECO:0000313" key="2">
    <source>
        <dbReference type="EMBL" id="QDT17391.1"/>
    </source>
</evidence>
<sequence>MPATLNDPAAAKKRASHVNRLAKVERRSHARRQALAEDAPPPVVERRVVERRKQIDPTTCERDYSEDEVDFMRAMDEYKRLAGRQFPTWSEVLEVVRAIGYERVNAPVAIATILKDE</sequence>
<dbReference type="RefSeq" id="WP_242687987.1">
    <property type="nucleotide sequence ID" value="NZ_CP036265.1"/>
</dbReference>
<protein>
    <submittedName>
        <fullName evidence="2">Uncharacterized protein</fullName>
    </submittedName>
</protein>
<evidence type="ECO:0000256" key="1">
    <source>
        <dbReference type="SAM" id="MobiDB-lite"/>
    </source>
</evidence>
<dbReference type="AlphaFoldDB" id="A0A517PDI5"/>